<dbReference type="SMART" id="SM01155">
    <property type="entry name" value="DUF1713"/>
    <property type="match status" value="1"/>
</dbReference>
<dbReference type="EMBL" id="KK088427">
    <property type="protein sequence ID" value="EYE94243.1"/>
    <property type="molecule type" value="Genomic_DNA"/>
</dbReference>
<proteinExistence type="inferred from homology"/>
<feature type="compositionally biased region" description="Basic residues" evidence="5">
    <location>
        <begin position="328"/>
        <end position="359"/>
    </location>
</feature>
<evidence type="ECO:0000256" key="1">
    <source>
        <dbReference type="ARBA" id="ARBA00004173"/>
    </source>
</evidence>
<keyword evidence="2" id="KW-0496">Mitochondrion</keyword>
<comment type="subcellular location">
    <subcellularLocation>
        <location evidence="1">Mitochondrion</location>
    </subcellularLocation>
</comment>
<evidence type="ECO:0000256" key="3">
    <source>
        <dbReference type="ARBA" id="ARBA00035647"/>
    </source>
</evidence>
<feature type="compositionally biased region" description="Polar residues" evidence="5">
    <location>
        <begin position="253"/>
        <end position="264"/>
    </location>
</feature>
<organism evidence="7 8">
    <name type="scientific">Aspergillus ruber (strain CBS 135680)</name>
    <dbReference type="NCBI Taxonomy" id="1388766"/>
    <lineage>
        <taxon>Eukaryota</taxon>
        <taxon>Fungi</taxon>
        <taxon>Dikarya</taxon>
        <taxon>Ascomycota</taxon>
        <taxon>Pezizomycotina</taxon>
        <taxon>Eurotiomycetes</taxon>
        <taxon>Eurotiomycetidae</taxon>
        <taxon>Eurotiales</taxon>
        <taxon>Aspergillaceae</taxon>
        <taxon>Aspergillus</taxon>
        <taxon>Aspergillus subgen. Aspergillus</taxon>
    </lineage>
</organism>
<sequence length="359" mass="39160">MLSSSLRRAAWTPIVPISGIARTAVGAAGAAAGASAAASTTVSNNTNGGLMPQYVRQRRYSSSSSNPSDGFDASAPSSSGQTPAKGVNGGAGESKREGRRSRRAGKEQRSAQQQQHDAAFSKLPSVPSTQYQQPHDVHVASFFSIHRPISVSATVPPSSNQEAFDAIFSSKKSAKAEQEDVMLTLSSAVQSMENTAGEHDDLGRQLEVDVQPYDSMNMTDVKLSVDELAKRLRPFHPPPPPMPFGEAKEAANARQSEPSPRENSYSTVLTIHESTDATGRKTYEAHTTPFVRDAPGATEHEELIDIPENKGTTYIERLRNNHTMHAISTKRRRKAKMKKHKYKKLLRNTRTLRRKLDKA</sequence>
<protein>
    <recommendedName>
        <fullName evidence="4">Small ribosomal subunit protein mS38</fullName>
    </recommendedName>
</protein>
<dbReference type="OrthoDB" id="5364404at2759"/>
<dbReference type="GeneID" id="63697301"/>
<evidence type="ECO:0000256" key="4">
    <source>
        <dbReference type="ARBA" id="ARBA00035682"/>
    </source>
</evidence>
<evidence type="ECO:0000313" key="7">
    <source>
        <dbReference type="EMBL" id="EYE94243.1"/>
    </source>
</evidence>
<dbReference type="Proteomes" id="UP000019804">
    <property type="component" value="Unassembled WGS sequence"/>
</dbReference>
<gene>
    <name evidence="7" type="ORF">EURHEDRAFT_413466</name>
</gene>
<accession>A0A017SB32</accession>
<dbReference type="InterPro" id="IPR013177">
    <property type="entry name" value="Ribosomal_mS38_C"/>
</dbReference>
<dbReference type="STRING" id="1388766.A0A017SB32"/>
<feature type="region of interest" description="Disordered" evidence="5">
    <location>
        <begin position="57"/>
        <end position="119"/>
    </location>
</feature>
<dbReference type="GO" id="GO:0005739">
    <property type="term" value="C:mitochondrion"/>
    <property type="evidence" value="ECO:0007669"/>
    <property type="project" value="UniProtKB-SubCell"/>
</dbReference>
<evidence type="ECO:0000256" key="2">
    <source>
        <dbReference type="ARBA" id="ARBA00023128"/>
    </source>
</evidence>
<dbReference type="PANTHER" id="PTHR32035">
    <property type="entry name" value="AURORA KINASE A-INTERACTING PROTEIN"/>
    <property type="match status" value="1"/>
</dbReference>
<feature type="domain" description="Ribosomal protein mS38 C-terminal" evidence="6">
    <location>
        <begin position="325"/>
        <end position="358"/>
    </location>
</feature>
<dbReference type="Pfam" id="PF08213">
    <property type="entry name" value="COX24_C"/>
    <property type="match status" value="1"/>
</dbReference>
<dbReference type="HOGENOM" id="CLU_035429_0_1_1"/>
<feature type="region of interest" description="Disordered" evidence="5">
    <location>
        <begin position="327"/>
        <end position="359"/>
    </location>
</feature>
<feature type="region of interest" description="Disordered" evidence="5">
    <location>
        <begin position="236"/>
        <end position="264"/>
    </location>
</feature>
<evidence type="ECO:0000313" key="8">
    <source>
        <dbReference type="Proteomes" id="UP000019804"/>
    </source>
</evidence>
<dbReference type="RefSeq" id="XP_040637931.1">
    <property type="nucleotide sequence ID" value="XM_040782177.1"/>
</dbReference>
<dbReference type="AlphaFoldDB" id="A0A017SB32"/>
<evidence type="ECO:0000256" key="5">
    <source>
        <dbReference type="SAM" id="MobiDB-lite"/>
    </source>
</evidence>
<comment type="similarity">
    <text evidence="3">Belongs to the mitochondrion-specific ribosomal protein mS38 family.</text>
</comment>
<reference evidence="8" key="1">
    <citation type="journal article" date="2014" name="Nat. Commun.">
        <title>Genomic adaptations of the halophilic Dead Sea filamentous fungus Eurotium rubrum.</title>
        <authorList>
            <person name="Kis-Papo T."/>
            <person name="Weig A.R."/>
            <person name="Riley R."/>
            <person name="Persoh D."/>
            <person name="Salamov A."/>
            <person name="Sun H."/>
            <person name="Lipzen A."/>
            <person name="Wasser S.P."/>
            <person name="Rambold G."/>
            <person name="Grigoriev I.V."/>
            <person name="Nevo E."/>
        </authorList>
    </citation>
    <scope>NUCLEOTIDE SEQUENCE [LARGE SCALE GENOMIC DNA]</scope>
    <source>
        <strain evidence="8">CBS 135680</strain>
    </source>
</reference>
<keyword evidence="8" id="KW-1185">Reference proteome</keyword>
<name>A0A017SB32_ASPRC</name>
<evidence type="ECO:0000259" key="6">
    <source>
        <dbReference type="SMART" id="SM01155"/>
    </source>
</evidence>
<dbReference type="PANTHER" id="PTHR32035:SF3">
    <property type="entry name" value="SMALL RIBOSOMAL SUBUNIT PROTEIN MS38"/>
    <property type="match status" value="1"/>
</dbReference>